<sequence length="155" mass="18259">MKRVMYKNPGLAVMVHWGIFIVAIICLAAHTMQQIVPSLWVGIAIFIAIIIFLLLSIVLSFFTWNPKVYFDDQTISYRVLRRRYVWKWTDISDCEVKLRFHAKGNPYSVCFLFHTVGDMKKLTLEYSANREKILVDICPIEELKQKMKNNFHLED</sequence>
<keyword evidence="1" id="KW-0472">Membrane</keyword>
<comment type="caution">
    <text evidence="2">The sequence shown here is derived from an EMBL/GenBank/DDBJ whole genome shotgun (WGS) entry which is preliminary data.</text>
</comment>
<proteinExistence type="predicted"/>
<keyword evidence="1" id="KW-1133">Transmembrane helix</keyword>
<reference evidence="2" key="2">
    <citation type="submission" date="2021-04" db="EMBL/GenBank/DDBJ databases">
        <authorList>
            <person name="Gilroy R."/>
        </authorList>
    </citation>
    <scope>NUCLEOTIDE SEQUENCE</scope>
    <source>
        <strain evidence="2">CHK33-5263</strain>
    </source>
</reference>
<organism evidence="2 3">
    <name type="scientific">Candidatus Gallimonas intestinigallinarum</name>
    <dbReference type="NCBI Taxonomy" id="2838604"/>
    <lineage>
        <taxon>Bacteria</taxon>
        <taxon>Bacillati</taxon>
        <taxon>Bacillota</taxon>
        <taxon>Clostridia</taxon>
        <taxon>Candidatus Gallimonas</taxon>
    </lineage>
</organism>
<dbReference type="EMBL" id="DXBS01000152">
    <property type="protein sequence ID" value="HIZ25437.1"/>
    <property type="molecule type" value="Genomic_DNA"/>
</dbReference>
<feature type="transmembrane region" description="Helical" evidence="1">
    <location>
        <begin position="12"/>
        <end position="32"/>
    </location>
</feature>
<dbReference type="AlphaFoldDB" id="A0A9D2DY59"/>
<feature type="transmembrane region" description="Helical" evidence="1">
    <location>
        <begin position="38"/>
        <end position="62"/>
    </location>
</feature>
<name>A0A9D2DY59_9FIRM</name>
<dbReference type="Proteomes" id="UP000824044">
    <property type="component" value="Unassembled WGS sequence"/>
</dbReference>
<evidence type="ECO:0000313" key="3">
    <source>
        <dbReference type="Proteomes" id="UP000824044"/>
    </source>
</evidence>
<keyword evidence="1" id="KW-0812">Transmembrane</keyword>
<protein>
    <submittedName>
        <fullName evidence="2">Uncharacterized protein</fullName>
    </submittedName>
</protein>
<gene>
    <name evidence="2" type="ORF">H9812_08255</name>
</gene>
<accession>A0A9D2DY59</accession>
<reference evidence="2" key="1">
    <citation type="journal article" date="2021" name="PeerJ">
        <title>Extensive microbial diversity within the chicken gut microbiome revealed by metagenomics and culture.</title>
        <authorList>
            <person name="Gilroy R."/>
            <person name="Ravi A."/>
            <person name="Getino M."/>
            <person name="Pursley I."/>
            <person name="Horton D.L."/>
            <person name="Alikhan N.F."/>
            <person name="Baker D."/>
            <person name="Gharbi K."/>
            <person name="Hall N."/>
            <person name="Watson M."/>
            <person name="Adriaenssens E.M."/>
            <person name="Foster-Nyarko E."/>
            <person name="Jarju S."/>
            <person name="Secka A."/>
            <person name="Antonio M."/>
            <person name="Oren A."/>
            <person name="Chaudhuri R.R."/>
            <person name="La Ragione R."/>
            <person name="Hildebrand F."/>
            <person name="Pallen M.J."/>
        </authorList>
    </citation>
    <scope>NUCLEOTIDE SEQUENCE</scope>
    <source>
        <strain evidence="2">CHK33-5263</strain>
    </source>
</reference>
<evidence type="ECO:0000313" key="2">
    <source>
        <dbReference type="EMBL" id="HIZ25437.1"/>
    </source>
</evidence>
<evidence type="ECO:0000256" key="1">
    <source>
        <dbReference type="SAM" id="Phobius"/>
    </source>
</evidence>